<feature type="transmembrane region" description="Helical" evidence="1">
    <location>
        <begin position="61"/>
        <end position="80"/>
    </location>
</feature>
<evidence type="ECO:0000256" key="1">
    <source>
        <dbReference type="SAM" id="Phobius"/>
    </source>
</evidence>
<reference evidence="2 3" key="1">
    <citation type="submission" date="2022-06" db="EMBL/GenBank/DDBJ databases">
        <title>Genomic Encyclopedia of Archaeal and Bacterial Type Strains, Phase II (KMG-II): from individual species to whole genera.</title>
        <authorList>
            <person name="Goeker M."/>
        </authorList>
    </citation>
    <scope>NUCLEOTIDE SEQUENCE [LARGE SCALE GENOMIC DNA]</scope>
    <source>
        <strain evidence="2 3">DSM 40477</strain>
    </source>
</reference>
<comment type="caution">
    <text evidence="2">The sequence shown here is derived from an EMBL/GenBank/DDBJ whole genome shotgun (WGS) entry which is preliminary data.</text>
</comment>
<proteinExistence type="predicted"/>
<protein>
    <submittedName>
        <fullName evidence="2">Uncharacterized protein</fullName>
    </submittedName>
</protein>
<evidence type="ECO:0000313" key="2">
    <source>
        <dbReference type="EMBL" id="MCP2261534.1"/>
    </source>
</evidence>
<feature type="transmembrane region" description="Helical" evidence="1">
    <location>
        <begin position="126"/>
        <end position="147"/>
    </location>
</feature>
<evidence type="ECO:0000313" key="3">
    <source>
        <dbReference type="Proteomes" id="UP001205311"/>
    </source>
</evidence>
<gene>
    <name evidence="2" type="ORF">LX15_005260</name>
</gene>
<name>A0ABT1I189_STRSD</name>
<keyword evidence="1" id="KW-1133">Transmembrane helix</keyword>
<accession>A0ABT1I189</accession>
<feature type="transmembrane region" description="Helical" evidence="1">
    <location>
        <begin position="92"/>
        <end position="114"/>
    </location>
</feature>
<feature type="transmembrane region" description="Helical" evidence="1">
    <location>
        <begin position="31"/>
        <end position="55"/>
    </location>
</feature>
<keyword evidence="1" id="KW-0812">Transmembrane</keyword>
<keyword evidence="1" id="KW-0472">Membrane</keyword>
<keyword evidence="3" id="KW-1185">Reference proteome</keyword>
<dbReference type="RefSeq" id="WP_253672452.1">
    <property type="nucleotide sequence ID" value="NZ_JAMTCP010000043.1"/>
</dbReference>
<dbReference type="Proteomes" id="UP001205311">
    <property type="component" value="Unassembled WGS sequence"/>
</dbReference>
<organism evidence="2 3">
    <name type="scientific">Streptoalloteichus tenebrarius (strain ATCC 17920 / DSM 40477 / JCM 4838 / CBS 697.72 / NBRC 16177 / NCIMB 11028 / NRRL B-12390 / A12253. 1 / ISP 5477)</name>
    <name type="common">Streptomyces tenebrarius</name>
    <dbReference type="NCBI Taxonomy" id="1933"/>
    <lineage>
        <taxon>Bacteria</taxon>
        <taxon>Bacillati</taxon>
        <taxon>Actinomycetota</taxon>
        <taxon>Actinomycetes</taxon>
        <taxon>Pseudonocardiales</taxon>
        <taxon>Pseudonocardiaceae</taxon>
        <taxon>Streptoalloteichus</taxon>
    </lineage>
</organism>
<dbReference type="EMBL" id="JAMTCP010000043">
    <property type="protein sequence ID" value="MCP2261534.1"/>
    <property type="molecule type" value="Genomic_DNA"/>
</dbReference>
<sequence>MSLVPRAVPGPSDPRAARALQPRWDRARPRLLAAAVWLPVAQVGLVAAMVALSLAERPAGSVWHVLPVAGAVVPAVVSWARMCRSGLLDPSTWLSTAFLTHGCQLLVGVFPAFGFALSGASPGQRLVAVALFASSWLALVAGCVLATRASRAVALPLVPDLGATWFRLVLGARFTLARPDLVIATVSVERDRVAWSARKHRSRSSGPSLSDAVALDQIRAMWTVSLSEQDGPRPWAWLSDGTALLTTPGPAVVVRTDHREFLLPVNDAETFVAMVNRRAELWFSLPRQRSAA</sequence>